<dbReference type="InterPro" id="IPR041581">
    <property type="entry name" value="Glyoxalase_6"/>
</dbReference>
<dbReference type="InterPro" id="IPR037523">
    <property type="entry name" value="VOC_core"/>
</dbReference>
<proteinExistence type="predicted"/>
<reference evidence="2" key="1">
    <citation type="submission" date="2024-05" db="EMBL/GenBank/DDBJ databases">
        <title>Planctomycetes of the genus Singulisphaera possess chitinolytic capabilities.</title>
        <authorList>
            <person name="Ivanova A."/>
        </authorList>
    </citation>
    <scope>NUCLEOTIDE SEQUENCE</scope>
    <source>
        <strain evidence="2">Ch08T</strain>
    </source>
</reference>
<dbReference type="PROSITE" id="PS51819">
    <property type="entry name" value="VOC"/>
    <property type="match status" value="1"/>
</dbReference>
<dbReference type="Gene3D" id="3.10.180.10">
    <property type="entry name" value="2,3-Dihydroxybiphenyl 1,2-Dioxygenase, domain 1"/>
    <property type="match status" value="1"/>
</dbReference>
<dbReference type="AlphaFoldDB" id="A0AAU7CC12"/>
<feature type="domain" description="VOC" evidence="1">
    <location>
        <begin position="5"/>
        <end position="119"/>
    </location>
</feature>
<dbReference type="SUPFAM" id="SSF54593">
    <property type="entry name" value="Glyoxalase/Bleomycin resistance protein/Dihydroxybiphenyl dioxygenase"/>
    <property type="match status" value="1"/>
</dbReference>
<sequence length="122" mass="13212">MAKNRLVHFEIPADQPETLTKFYSDLFGWNFQKVPVPGIDFWLCESGEDGPGISGAVMKRQNPQQPVLNYVGVDNIDASIEKATTMGATVALPKMPVPGGRAIAVVIDPQGNLFGLLEETTP</sequence>
<organism evidence="2">
    <name type="scientific">Singulisphaera sp. Ch08</name>
    <dbReference type="NCBI Taxonomy" id="3120278"/>
    <lineage>
        <taxon>Bacteria</taxon>
        <taxon>Pseudomonadati</taxon>
        <taxon>Planctomycetota</taxon>
        <taxon>Planctomycetia</taxon>
        <taxon>Isosphaerales</taxon>
        <taxon>Isosphaeraceae</taxon>
        <taxon>Singulisphaera</taxon>
    </lineage>
</organism>
<dbReference type="Pfam" id="PF18029">
    <property type="entry name" value="Glyoxalase_6"/>
    <property type="match status" value="1"/>
</dbReference>
<evidence type="ECO:0000313" key="2">
    <source>
        <dbReference type="EMBL" id="XBH02544.1"/>
    </source>
</evidence>
<evidence type="ECO:0000259" key="1">
    <source>
        <dbReference type="PROSITE" id="PS51819"/>
    </source>
</evidence>
<gene>
    <name evidence="2" type="ORF">V5E97_30075</name>
</gene>
<dbReference type="InterPro" id="IPR052164">
    <property type="entry name" value="Anthracycline_SecMetBiosynth"/>
</dbReference>
<protein>
    <submittedName>
        <fullName evidence="2">VOC family protein</fullName>
    </submittedName>
</protein>
<accession>A0AAU7CC12</accession>
<dbReference type="InterPro" id="IPR029068">
    <property type="entry name" value="Glyas_Bleomycin-R_OHBP_Dase"/>
</dbReference>
<dbReference type="CDD" id="cd07247">
    <property type="entry name" value="SgaA_N_like"/>
    <property type="match status" value="1"/>
</dbReference>
<dbReference type="PANTHER" id="PTHR33993">
    <property type="entry name" value="GLYOXALASE-RELATED"/>
    <property type="match status" value="1"/>
</dbReference>
<dbReference type="RefSeq" id="WP_406695286.1">
    <property type="nucleotide sequence ID" value="NZ_CP155447.1"/>
</dbReference>
<name>A0AAU7CC12_9BACT</name>
<dbReference type="EMBL" id="CP155447">
    <property type="protein sequence ID" value="XBH02544.1"/>
    <property type="molecule type" value="Genomic_DNA"/>
</dbReference>